<dbReference type="Proteomes" id="UP000258408">
    <property type="component" value="Segment"/>
</dbReference>
<reference evidence="1 2" key="1">
    <citation type="submission" date="2018-06" db="EMBL/GenBank/DDBJ databases">
        <authorList>
            <person name="Luttrell C.E."/>
            <person name="Myers K.N."/>
            <person name="Simpson A.N."/>
            <person name="Sulollari A."/>
            <person name="Suri N."/>
            <person name="Nayek S."/>
            <person name="Bhuiyan S."/>
            <person name="Smith B.R."/>
            <person name="Hughes L.E."/>
            <person name="Garlena R.A."/>
            <person name="Russell D.A."/>
            <person name="Pope W.H."/>
            <person name="Jacobs-Sera D."/>
            <person name="Hatfull G.F."/>
        </authorList>
    </citation>
    <scope>NUCLEOTIDE SEQUENCE [LARGE SCALE GENOMIC DNA]</scope>
</reference>
<organism evidence="1 2">
    <name type="scientific">Streptomyces phage Blueeyedbeauty</name>
    <dbReference type="NCBI Taxonomy" id="2250336"/>
    <lineage>
        <taxon>Viruses</taxon>
        <taxon>Duplodnaviria</taxon>
        <taxon>Heunggongvirae</taxon>
        <taxon>Uroviricota</taxon>
        <taxon>Caudoviricetes</taxon>
        <taxon>Stanwilliamsviridae</taxon>
        <taxon>Loccivirinae</taxon>
        <taxon>Annadreamyvirus</taxon>
        <taxon>Annadreamyvirus blueeyedbeauty</taxon>
    </lineage>
</organism>
<evidence type="ECO:0000313" key="2">
    <source>
        <dbReference type="Proteomes" id="UP000258408"/>
    </source>
</evidence>
<dbReference type="KEGG" id="vg:55600041"/>
<proteinExistence type="predicted"/>
<evidence type="ECO:0000313" key="1">
    <source>
        <dbReference type="EMBL" id="AXH49358.1"/>
    </source>
</evidence>
<dbReference type="EMBL" id="MH536814">
    <property type="protein sequence ID" value="AXH49358.1"/>
    <property type="molecule type" value="Genomic_DNA"/>
</dbReference>
<name>A0A345L256_9CAUD</name>
<dbReference type="GeneID" id="55600041"/>
<gene>
    <name evidence="1" type="primary">251</name>
    <name evidence="1" type="ORF">SEA_BLUEEYEDBEAUTY_251</name>
</gene>
<dbReference type="RefSeq" id="YP_009839412.1">
    <property type="nucleotide sequence ID" value="NC_048720.1"/>
</dbReference>
<keyword evidence="2" id="KW-1185">Reference proteome</keyword>
<protein>
    <submittedName>
        <fullName evidence="1">Uncharacterized protein</fullName>
    </submittedName>
</protein>
<sequence>MRTYDIEIFFMDGTSRKFNGCKRPVDAEESSYGVMENDGKTVHIYPIHRVCEIVQVRHDS</sequence>
<accession>A0A345L256</accession>